<evidence type="ECO:0000256" key="2">
    <source>
        <dbReference type="ARBA" id="ARBA00023002"/>
    </source>
</evidence>
<evidence type="ECO:0000256" key="6">
    <source>
        <dbReference type="SAM" id="SignalP"/>
    </source>
</evidence>
<comment type="similarity">
    <text evidence="3">Belongs to the ustYa family.</text>
</comment>
<keyword evidence="5" id="KW-0472">Membrane</keyword>
<feature type="region of interest" description="Disordered" evidence="4">
    <location>
        <begin position="54"/>
        <end position="83"/>
    </location>
</feature>
<keyword evidence="6" id="KW-0732">Signal</keyword>
<keyword evidence="8" id="KW-1185">Reference proteome</keyword>
<evidence type="ECO:0008006" key="9">
    <source>
        <dbReference type="Google" id="ProtNLM"/>
    </source>
</evidence>
<dbReference type="Proteomes" id="UP000799640">
    <property type="component" value="Unassembled WGS sequence"/>
</dbReference>
<dbReference type="PANTHER" id="PTHR33365">
    <property type="entry name" value="YALI0B05434P"/>
    <property type="match status" value="1"/>
</dbReference>
<keyword evidence="5" id="KW-0812">Transmembrane</keyword>
<evidence type="ECO:0000256" key="3">
    <source>
        <dbReference type="ARBA" id="ARBA00035112"/>
    </source>
</evidence>
<sequence>MPRPPRTRPFSLLAARLHLADATQSLILPMPPSVDLSTYEKTALMEEVPWPSISGSSTSTIAEEEEDTSPMLPTHNEKRTRRRRCSRTRSPWLFLLDAALLAVLVLVVIRQQRPTLHEAPGLMDDVTGFVPNFSTETVVFSSHPQFVSNHTSEASLREARDAWMGLLPPGQGYVAVTEDDIAKYKLPKPVVYNGGKSLGTSMMHALHCLYEIMSEYDLLALQLAPPGHSTEHMDHCIDYVRQVLLCGGDMALAGEDLPGGSSQLGVPHVCKNFDQMYSWLEGARDNDAWQFGGKEMHFVPP</sequence>
<dbReference type="PANTHER" id="PTHR33365:SF11">
    <property type="entry name" value="TAT PATHWAY SIGNAL SEQUENCE"/>
    <property type="match status" value="1"/>
</dbReference>
<feature type="signal peptide" evidence="6">
    <location>
        <begin position="1"/>
        <end position="22"/>
    </location>
</feature>
<accession>A0A6G1I8A8</accession>
<reference evidence="7" key="1">
    <citation type="journal article" date="2020" name="Stud. Mycol.">
        <title>101 Dothideomycetes genomes: a test case for predicting lifestyles and emergence of pathogens.</title>
        <authorList>
            <person name="Haridas S."/>
            <person name="Albert R."/>
            <person name="Binder M."/>
            <person name="Bloem J."/>
            <person name="Labutti K."/>
            <person name="Salamov A."/>
            <person name="Andreopoulos B."/>
            <person name="Baker S."/>
            <person name="Barry K."/>
            <person name="Bills G."/>
            <person name="Bluhm B."/>
            <person name="Cannon C."/>
            <person name="Castanera R."/>
            <person name="Culley D."/>
            <person name="Daum C."/>
            <person name="Ezra D."/>
            <person name="Gonzalez J."/>
            <person name="Henrissat B."/>
            <person name="Kuo A."/>
            <person name="Liang C."/>
            <person name="Lipzen A."/>
            <person name="Lutzoni F."/>
            <person name="Magnuson J."/>
            <person name="Mondo S."/>
            <person name="Nolan M."/>
            <person name="Ohm R."/>
            <person name="Pangilinan J."/>
            <person name="Park H.-J."/>
            <person name="Ramirez L."/>
            <person name="Alfaro M."/>
            <person name="Sun H."/>
            <person name="Tritt A."/>
            <person name="Yoshinaga Y."/>
            <person name="Zwiers L.-H."/>
            <person name="Turgeon B."/>
            <person name="Goodwin S."/>
            <person name="Spatafora J."/>
            <person name="Crous P."/>
            <person name="Grigoriev I."/>
        </authorList>
    </citation>
    <scope>NUCLEOTIDE SEQUENCE</scope>
    <source>
        <strain evidence="7">CBS 262.69</strain>
    </source>
</reference>
<proteinExistence type="inferred from homology"/>
<name>A0A6G1I8A8_9PEZI</name>
<comment type="pathway">
    <text evidence="1">Mycotoxin biosynthesis.</text>
</comment>
<evidence type="ECO:0000256" key="1">
    <source>
        <dbReference type="ARBA" id="ARBA00004685"/>
    </source>
</evidence>
<evidence type="ECO:0000256" key="4">
    <source>
        <dbReference type="SAM" id="MobiDB-lite"/>
    </source>
</evidence>
<feature type="transmembrane region" description="Helical" evidence="5">
    <location>
        <begin position="91"/>
        <end position="109"/>
    </location>
</feature>
<gene>
    <name evidence="7" type="ORF">EJ06DRAFT_526620</name>
</gene>
<keyword evidence="2" id="KW-0560">Oxidoreductase</keyword>
<dbReference type="OrthoDB" id="3687641at2759"/>
<keyword evidence="5" id="KW-1133">Transmembrane helix</keyword>
<dbReference type="GO" id="GO:0016491">
    <property type="term" value="F:oxidoreductase activity"/>
    <property type="evidence" value="ECO:0007669"/>
    <property type="project" value="UniProtKB-KW"/>
</dbReference>
<dbReference type="Pfam" id="PF11807">
    <property type="entry name" value="UstYa"/>
    <property type="match status" value="1"/>
</dbReference>
<dbReference type="EMBL" id="ML996688">
    <property type="protein sequence ID" value="KAF2404538.1"/>
    <property type="molecule type" value="Genomic_DNA"/>
</dbReference>
<evidence type="ECO:0000313" key="7">
    <source>
        <dbReference type="EMBL" id="KAF2404538.1"/>
    </source>
</evidence>
<evidence type="ECO:0000313" key="8">
    <source>
        <dbReference type="Proteomes" id="UP000799640"/>
    </source>
</evidence>
<dbReference type="AlphaFoldDB" id="A0A6G1I8A8"/>
<evidence type="ECO:0000256" key="5">
    <source>
        <dbReference type="SAM" id="Phobius"/>
    </source>
</evidence>
<feature type="chain" id="PRO_5026187733" description="Oxidase ustYa" evidence="6">
    <location>
        <begin position="23"/>
        <end position="301"/>
    </location>
</feature>
<organism evidence="7 8">
    <name type="scientific">Trichodelitschia bisporula</name>
    <dbReference type="NCBI Taxonomy" id="703511"/>
    <lineage>
        <taxon>Eukaryota</taxon>
        <taxon>Fungi</taxon>
        <taxon>Dikarya</taxon>
        <taxon>Ascomycota</taxon>
        <taxon>Pezizomycotina</taxon>
        <taxon>Dothideomycetes</taxon>
        <taxon>Dothideomycetes incertae sedis</taxon>
        <taxon>Phaeotrichales</taxon>
        <taxon>Phaeotrichaceae</taxon>
        <taxon>Trichodelitschia</taxon>
    </lineage>
</organism>
<protein>
    <recommendedName>
        <fullName evidence="9">Oxidase ustYa</fullName>
    </recommendedName>
</protein>
<dbReference type="InterPro" id="IPR021765">
    <property type="entry name" value="UstYa-like"/>
</dbReference>
<dbReference type="GO" id="GO:0043386">
    <property type="term" value="P:mycotoxin biosynthetic process"/>
    <property type="evidence" value="ECO:0007669"/>
    <property type="project" value="InterPro"/>
</dbReference>